<evidence type="ECO:0000313" key="7">
    <source>
        <dbReference type="EMBL" id="XBC45611.1"/>
    </source>
</evidence>
<feature type="signal peptide" evidence="3">
    <location>
        <begin position="1"/>
        <end position="47"/>
    </location>
</feature>
<accession>A0AB74TRW0</accession>
<feature type="compositionally biased region" description="Basic and acidic residues" evidence="2">
    <location>
        <begin position="611"/>
        <end position="633"/>
    </location>
</feature>
<dbReference type="EMBL" id="CP142433">
    <property type="protein sequence ID" value="XBC45611.1"/>
    <property type="molecule type" value="Genomic_DNA"/>
</dbReference>
<organism evidence="7">
    <name type="scientific">Dolosigranulum savutiense</name>
    <dbReference type="NCBI Taxonomy" id="3110288"/>
    <lineage>
        <taxon>Bacteria</taxon>
        <taxon>Bacillati</taxon>
        <taxon>Bacillota</taxon>
        <taxon>Bacilli</taxon>
        <taxon>Lactobacillales</taxon>
        <taxon>Carnobacteriaceae</taxon>
        <taxon>Dolosigranulum</taxon>
    </lineage>
</organism>
<sequence length="703" mass="79170">MVGKNNKKEQLRKNATKNTRFSLKKLSVGVASVAVGASLLVGNVAHAEENVEARSEQPKQEQFSYQFIVNGEERASVGYNASNVQEFMNYLTGYVSNEFPNTKESPRYEWSGNSVKVYVSTKTENPTPAPTPEVEAKETYKFVVKREGQQDQVQELEFNSRQEAQVYAESFQKDQAREGEVLESADYGLPADKQFTFVYKQEAPKHKKEETKFEYQFVVNGEERAAVGYTASSIQDFMDYLTGYISNEFPDTKKSPRYEWDGNSVKVFIETENKVKEERKDYKLVFVVDGEEVLSADYENHTYEEFYANVAENLKNQEAKGRYNTKLVVDGGVYTYTFETRAQSGEPEKHEKDELPKEKILELYKEQTIKDLKARGFNNEFVFGAINKANTIEGIDSIVKELNLEPTAEEKLAQYKEKTINELKAKGFNNKLVFDIIRRAKTIEGVDSVVANLDLSDLDEEAGKKLDAAKAGALEDIAGLDYFTADEKAKLEDLVNEVESFDEFVEKVDKAISEAIEENDKRHKAAQSSEEKPGDKEEQKPGKEEEKPGKEEQKPGKEEEKPGKEEQKPGKEEQKPGKEEQKPGKEEQKPGKEEKPGQKESDKGQLQSAKDNAKGEIDKLPNLSDKQKGDLKAGLDKADSLAKVQEILDFARKLNKDQAPKQEDKKENKKGERLPDTATGAWALGLVGVSSLLAGAGVKKFKK</sequence>
<reference evidence="7" key="1">
    <citation type="submission" date="2023-12" db="EMBL/GenBank/DDBJ databases">
        <title>Dolosigranulum savutii sp. nov. isolated from human upper respiratory samples collected in Botswana.</title>
        <authorList>
            <person name="Kelly M.S."/>
        </authorList>
    </citation>
    <scope>NUCLEOTIDE SEQUENCE</scope>
    <source>
        <strain evidence="7">MSK433</strain>
    </source>
</reference>
<feature type="domain" description="GA-like" evidence="6">
    <location>
        <begin position="408"/>
        <end position="449"/>
    </location>
</feature>
<feature type="domain" description="Protein G-related albumin-binding (GA) module" evidence="4">
    <location>
        <begin position="464"/>
        <end position="511"/>
    </location>
</feature>
<proteinExistence type="predicted"/>
<feature type="region of interest" description="Disordered" evidence="2">
    <location>
        <begin position="652"/>
        <end position="680"/>
    </location>
</feature>
<dbReference type="Pfam" id="PF01468">
    <property type="entry name" value="GA"/>
    <property type="match status" value="2"/>
</dbReference>
<feature type="domain" description="Protein G-related albumin-binding (GA) module" evidence="4">
    <location>
        <begin position="605"/>
        <end position="656"/>
    </location>
</feature>
<gene>
    <name evidence="7" type="ORF">VUQ08_07075</name>
</gene>
<evidence type="ECO:0000259" key="5">
    <source>
        <dbReference type="Pfam" id="PF04650"/>
    </source>
</evidence>
<feature type="compositionally biased region" description="Basic and acidic residues" evidence="2">
    <location>
        <begin position="652"/>
        <end position="675"/>
    </location>
</feature>
<dbReference type="Pfam" id="PF04650">
    <property type="entry name" value="YSIRK_signal"/>
    <property type="match status" value="1"/>
</dbReference>
<dbReference type="InterPro" id="IPR005877">
    <property type="entry name" value="YSIRK_signal_dom"/>
</dbReference>
<feature type="domain" description="GA-like" evidence="6">
    <location>
        <begin position="356"/>
        <end position="402"/>
    </location>
</feature>
<evidence type="ECO:0000259" key="6">
    <source>
        <dbReference type="Pfam" id="PF17573"/>
    </source>
</evidence>
<dbReference type="InterPro" id="IPR035152">
    <property type="entry name" value="GA-like"/>
</dbReference>
<evidence type="ECO:0000256" key="1">
    <source>
        <dbReference type="ARBA" id="ARBA00022729"/>
    </source>
</evidence>
<dbReference type="NCBIfam" id="TIGR01168">
    <property type="entry name" value="YSIRK_signal"/>
    <property type="match status" value="1"/>
</dbReference>
<protein>
    <submittedName>
        <fullName evidence="7">Albumin-binding GA domain-containing protein</fullName>
    </submittedName>
</protein>
<dbReference type="SUPFAM" id="SSF46997">
    <property type="entry name" value="Bacterial immunoglobulin/albumin-binding domains"/>
    <property type="match status" value="3"/>
</dbReference>
<keyword evidence="1 3" id="KW-0732">Signal</keyword>
<name>A0AB74TRW0_9LACT</name>
<evidence type="ECO:0000256" key="3">
    <source>
        <dbReference type="SAM" id="SignalP"/>
    </source>
</evidence>
<dbReference type="RefSeq" id="WP_347300073.1">
    <property type="nucleotide sequence ID" value="NZ_CP142433.1"/>
</dbReference>
<evidence type="ECO:0000256" key="2">
    <source>
        <dbReference type="SAM" id="MobiDB-lite"/>
    </source>
</evidence>
<feature type="domain" description="YSIRK Gram-positive signal peptide" evidence="5">
    <location>
        <begin position="17"/>
        <end position="41"/>
    </location>
</feature>
<feature type="compositionally biased region" description="Basic and acidic residues" evidence="2">
    <location>
        <begin position="529"/>
        <end position="603"/>
    </location>
</feature>
<dbReference type="AlphaFoldDB" id="A0AB74TRW0"/>
<dbReference type="Gene3D" id="1.20.5.420">
    <property type="entry name" value="Immunoglobulin FC, subunit C"/>
    <property type="match status" value="1"/>
</dbReference>
<feature type="chain" id="PRO_5044493881" evidence="3">
    <location>
        <begin position="48"/>
        <end position="703"/>
    </location>
</feature>
<evidence type="ECO:0000259" key="4">
    <source>
        <dbReference type="Pfam" id="PF01468"/>
    </source>
</evidence>
<dbReference type="InterPro" id="IPR002988">
    <property type="entry name" value="GA_module"/>
</dbReference>
<dbReference type="Gene3D" id="1.10.8.40">
    <property type="entry name" value="Albumin-binding domain"/>
    <property type="match status" value="2"/>
</dbReference>
<dbReference type="Pfam" id="PF17573">
    <property type="entry name" value="GA-like"/>
    <property type="match status" value="2"/>
</dbReference>
<dbReference type="InterPro" id="IPR009063">
    <property type="entry name" value="Ig/albumin-bd_sf"/>
</dbReference>
<feature type="region of interest" description="Disordered" evidence="2">
    <location>
        <begin position="516"/>
        <end position="633"/>
    </location>
</feature>